<dbReference type="InterPro" id="IPR027417">
    <property type="entry name" value="P-loop_NTPase"/>
</dbReference>
<dbReference type="Pfam" id="PF24883">
    <property type="entry name" value="NPHP3_N"/>
    <property type="match status" value="1"/>
</dbReference>
<evidence type="ECO:0000256" key="3">
    <source>
        <dbReference type="PROSITE-ProRule" id="PRU00221"/>
    </source>
</evidence>
<dbReference type="Gene3D" id="3.40.50.300">
    <property type="entry name" value="P-loop containing nucleotide triphosphate hydrolases"/>
    <property type="match status" value="1"/>
</dbReference>
<dbReference type="InterPro" id="IPR020472">
    <property type="entry name" value="WD40_PAC1"/>
</dbReference>
<dbReference type="PROSITE" id="PS50294">
    <property type="entry name" value="WD_REPEATS_REGION"/>
    <property type="match status" value="4"/>
</dbReference>
<feature type="repeat" description="WD" evidence="3">
    <location>
        <begin position="836"/>
        <end position="877"/>
    </location>
</feature>
<evidence type="ECO:0000256" key="1">
    <source>
        <dbReference type="ARBA" id="ARBA00022574"/>
    </source>
</evidence>
<name>A0A9W4IBF5_9EURO</name>
<dbReference type="SMART" id="SM00320">
    <property type="entry name" value="WD40"/>
    <property type="match status" value="9"/>
</dbReference>
<keyword evidence="2" id="KW-0677">Repeat</keyword>
<dbReference type="Proteomes" id="UP001152592">
    <property type="component" value="Unassembled WGS sequence"/>
</dbReference>
<reference evidence="5" key="1">
    <citation type="submission" date="2021-07" db="EMBL/GenBank/DDBJ databases">
        <authorList>
            <person name="Branca A.L. A."/>
        </authorList>
    </citation>
    <scope>NUCLEOTIDE SEQUENCE</scope>
</reference>
<feature type="repeat" description="WD" evidence="3">
    <location>
        <begin position="971"/>
        <end position="1000"/>
    </location>
</feature>
<dbReference type="SUPFAM" id="SSF50978">
    <property type="entry name" value="WD40 repeat-like"/>
    <property type="match status" value="1"/>
</dbReference>
<dbReference type="InterPro" id="IPR001680">
    <property type="entry name" value="WD40_rpt"/>
</dbReference>
<feature type="domain" description="Nephrocystin 3-like N-terminal" evidence="4">
    <location>
        <begin position="75"/>
        <end position="234"/>
    </location>
</feature>
<accession>A0A9W4IBF5</accession>
<dbReference type="InterPro" id="IPR050349">
    <property type="entry name" value="WD_LIS1/nudF_dynein_reg"/>
</dbReference>
<dbReference type="OrthoDB" id="10261062at2759"/>
<sequence length="1356" mass="150106">MQNVIHSLEQDTSDIEVTEVPVSSQDVVIGTTFVDHRPPRLPTLPNYVSDAAFDSARRQRQSSCFSGTRCDILAKIRSWAYGHGAQRIYWLQGMAGTGKSTIALTLAREFRDQQRLAASFFFSRGEGSLSTTANFVETIAAQLADFYPGFRQLIENLISDDLRPGSLGLYHQWEKLVLQPLVQVSAVAFTSPLIIVIDALDELDDADDIVALIQCLEAVISTGHIEIRILVTSRSEKGLWNTFDATLSGDISRWLITHDIYPSNVNDDLTIFYETKLSDNTKDHFLSDANIRLWVEQSQGRFIHAATVCRFVEDDSGVPGQRVALLMEPPAKSLKPELQLDKVYATVLQHSFLTSNETKEAFQMRELFKCIVGSIMVLSDSFSVCDLSKLIDQPTGKILGLLGCLHSVIDVSNGEDNIIRLLHLSFRGFLLDPMRCLNKSFFIDASEAHEELLGSCLRVMSTQLHRNMCNLISPGDRVCDVPKSVIDQRIPHHVKYACRYWIHHLHRSSLDPRDYPEITAFFKTRFLFWVETIALLGQLADGIAMISKLEKLLDSTHAAQSPTASLPGRLARLISIGKGTGEIATSLDAIVYDARRFMLSHSSAIEEAPLQTYYSAILFTPQKSLIKQFHADEIPQWISQQPSFLKGWPQNIQTLAHPRRVEKLKFSPDGKSLATANGDTVWLWDTKTGTERRVFKLHKWGALVRLEFSPNSKLLLVWVFGFQNRDDTDIMQVWNTITGKSLYLREEPTLQRSPGAYGPGQVVFSPDNMLLASQSAGNIIRIWNSMTGNDILALKGHSESALGLAFSPDGKVLASGSDDKTVRIWNVSSGSCLHVLRGHSGLVRMVSFSPDGMLLASGSDDNRVRIWDTSTGKEKHILAGHAFRITSIAFSNDGNYLVSTGYDDTTRLWDVMTGRLCRVLSCPAEQPVSVSSVAMLLASKNGSNTQIRSIISGKMQHILGSNINRHTAHDFSPDGKVFASACEDHTVRLWECASGNTDQLILQPICKDITKSVIVSPDGQVVALASETPFLNSGAVVRLWDTSAGTFRIISREILRSNPLTFSPDGRLLALSTFSKGICLWNAKKCRDEIRLRLKPEGSRSIVFSPDSSSLAVAIDEVLIWIWDIKTNKRRKITISDPTVRRPVVKKVPLAFSPCGNSLACGIGHEIRLYDLMSGTEGLILKDHSDEVSALVFSPDGNILASAAWGGDVNIWDMNTQKHRVLKSSSNQPGKVCFSPNGRLLACSSLVGYSFWDVASGVLLGKGDFDVWSNCFSFSPCGTHLLADRGAIGISNGQLPALIFASQAWFWKGNTPFLYLHPDWRNSLQFVCGDIAVFLSDSGEPLVLRLGGHMGWEASK</sequence>
<feature type="repeat" description="WD" evidence="3">
    <location>
        <begin position="794"/>
        <end position="835"/>
    </location>
</feature>
<feature type="repeat" description="WD" evidence="3">
    <location>
        <begin position="1181"/>
        <end position="1222"/>
    </location>
</feature>
<protein>
    <recommendedName>
        <fullName evidence="4">Nephrocystin 3-like N-terminal domain-containing protein</fullName>
    </recommendedName>
</protein>
<proteinExistence type="predicted"/>
<dbReference type="SUPFAM" id="SSF82171">
    <property type="entry name" value="DPP6 N-terminal domain-like"/>
    <property type="match status" value="1"/>
</dbReference>
<dbReference type="InterPro" id="IPR019775">
    <property type="entry name" value="WD40_repeat_CS"/>
</dbReference>
<dbReference type="InterPro" id="IPR056884">
    <property type="entry name" value="NPHP3-like_N"/>
</dbReference>
<gene>
    <name evidence="5" type="ORF">PSALAMII_LOCUS1281</name>
</gene>
<dbReference type="PANTHER" id="PTHR44129">
    <property type="entry name" value="WD REPEAT-CONTAINING PROTEIN POP1"/>
    <property type="match status" value="1"/>
</dbReference>
<dbReference type="Gene3D" id="2.130.10.10">
    <property type="entry name" value="YVTN repeat-like/Quinoprotein amine dehydrogenase"/>
    <property type="match status" value="4"/>
</dbReference>
<feature type="repeat" description="WD" evidence="3">
    <location>
        <begin position="762"/>
        <end position="793"/>
    </location>
</feature>
<dbReference type="Pfam" id="PF00400">
    <property type="entry name" value="WD40"/>
    <property type="match status" value="6"/>
</dbReference>
<dbReference type="PRINTS" id="PR00320">
    <property type="entry name" value="GPROTEINBRPT"/>
</dbReference>
<comment type="caution">
    <text evidence="5">The sequence shown here is derived from an EMBL/GenBank/DDBJ whole genome shotgun (WGS) entry which is preliminary data.</text>
</comment>
<keyword evidence="1 3" id="KW-0853">WD repeat</keyword>
<dbReference type="SUPFAM" id="SSF52540">
    <property type="entry name" value="P-loop containing nucleoside triphosphate hydrolases"/>
    <property type="match status" value="1"/>
</dbReference>
<dbReference type="CDD" id="cd00200">
    <property type="entry name" value="WD40"/>
    <property type="match status" value="1"/>
</dbReference>
<evidence type="ECO:0000256" key="2">
    <source>
        <dbReference type="ARBA" id="ARBA00022737"/>
    </source>
</evidence>
<evidence type="ECO:0000313" key="6">
    <source>
        <dbReference type="Proteomes" id="UP001152592"/>
    </source>
</evidence>
<evidence type="ECO:0000313" key="5">
    <source>
        <dbReference type="EMBL" id="CAG8276059.1"/>
    </source>
</evidence>
<organism evidence="5 6">
    <name type="scientific">Penicillium salamii</name>
    <dbReference type="NCBI Taxonomy" id="1612424"/>
    <lineage>
        <taxon>Eukaryota</taxon>
        <taxon>Fungi</taxon>
        <taxon>Dikarya</taxon>
        <taxon>Ascomycota</taxon>
        <taxon>Pezizomycotina</taxon>
        <taxon>Eurotiomycetes</taxon>
        <taxon>Eurotiomycetidae</taxon>
        <taxon>Eurotiales</taxon>
        <taxon>Aspergillaceae</taxon>
        <taxon>Penicillium</taxon>
    </lineage>
</organism>
<feature type="repeat" description="WD" evidence="3">
    <location>
        <begin position="878"/>
        <end position="919"/>
    </location>
</feature>
<dbReference type="PROSITE" id="PS50082">
    <property type="entry name" value="WD_REPEATS_2"/>
    <property type="match status" value="6"/>
</dbReference>
<evidence type="ECO:0000259" key="4">
    <source>
        <dbReference type="Pfam" id="PF24883"/>
    </source>
</evidence>
<dbReference type="InterPro" id="IPR015943">
    <property type="entry name" value="WD40/YVTN_repeat-like_dom_sf"/>
</dbReference>
<dbReference type="InterPro" id="IPR036322">
    <property type="entry name" value="WD40_repeat_dom_sf"/>
</dbReference>
<dbReference type="EMBL" id="CAJVPD010000055">
    <property type="protein sequence ID" value="CAG8276059.1"/>
    <property type="molecule type" value="Genomic_DNA"/>
</dbReference>
<dbReference type="PROSITE" id="PS00678">
    <property type="entry name" value="WD_REPEATS_1"/>
    <property type="match status" value="3"/>
</dbReference>